<gene>
    <name evidence="2" type="ORF">E2C01_057107</name>
</gene>
<protein>
    <submittedName>
        <fullName evidence="2">Uncharacterized protein</fullName>
    </submittedName>
</protein>
<organism evidence="2 3">
    <name type="scientific">Portunus trituberculatus</name>
    <name type="common">Swimming crab</name>
    <name type="synonym">Neptunus trituberculatus</name>
    <dbReference type="NCBI Taxonomy" id="210409"/>
    <lineage>
        <taxon>Eukaryota</taxon>
        <taxon>Metazoa</taxon>
        <taxon>Ecdysozoa</taxon>
        <taxon>Arthropoda</taxon>
        <taxon>Crustacea</taxon>
        <taxon>Multicrustacea</taxon>
        <taxon>Malacostraca</taxon>
        <taxon>Eumalacostraca</taxon>
        <taxon>Eucarida</taxon>
        <taxon>Decapoda</taxon>
        <taxon>Pleocyemata</taxon>
        <taxon>Brachyura</taxon>
        <taxon>Eubrachyura</taxon>
        <taxon>Portunoidea</taxon>
        <taxon>Portunidae</taxon>
        <taxon>Portuninae</taxon>
        <taxon>Portunus</taxon>
    </lineage>
</organism>
<proteinExistence type="predicted"/>
<feature type="region of interest" description="Disordered" evidence="1">
    <location>
        <begin position="77"/>
        <end position="97"/>
    </location>
</feature>
<dbReference type="EMBL" id="VSRR010020325">
    <property type="protein sequence ID" value="MPC63016.1"/>
    <property type="molecule type" value="Genomic_DNA"/>
</dbReference>
<sequence>MRTFVVLGRQGAVWGGQDGWSQHPTHSLLPVFSDDLLTFVFLGRHPSRVHSLAVPLTQRPAPCLLSPKNYLGKLSLTDSVSGREGGRKVTSNISPVD</sequence>
<dbReference type="Proteomes" id="UP000324222">
    <property type="component" value="Unassembled WGS sequence"/>
</dbReference>
<accession>A0A5B7GZH3</accession>
<reference evidence="2 3" key="1">
    <citation type="submission" date="2019-05" db="EMBL/GenBank/DDBJ databases">
        <title>Another draft genome of Portunus trituberculatus and its Hox gene families provides insights of decapod evolution.</title>
        <authorList>
            <person name="Jeong J.-H."/>
            <person name="Song I."/>
            <person name="Kim S."/>
            <person name="Choi T."/>
            <person name="Kim D."/>
            <person name="Ryu S."/>
            <person name="Kim W."/>
        </authorList>
    </citation>
    <scope>NUCLEOTIDE SEQUENCE [LARGE SCALE GENOMIC DNA]</scope>
    <source>
        <tissue evidence="2">Muscle</tissue>
    </source>
</reference>
<evidence type="ECO:0000313" key="3">
    <source>
        <dbReference type="Proteomes" id="UP000324222"/>
    </source>
</evidence>
<keyword evidence="3" id="KW-1185">Reference proteome</keyword>
<evidence type="ECO:0000256" key="1">
    <source>
        <dbReference type="SAM" id="MobiDB-lite"/>
    </source>
</evidence>
<name>A0A5B7GZH3_PORTR</name>
<evidence type="ECO:0000313" key="2">
    <source>
        <dbReference type="EMBL" id="MPC63016.1"/>
    </source>
</evidence>
<dbReference type="AlphaFoldDB" id="A0A5B7GZH3"/>
<comment type="caution">
    <text evidence="2">The sequence shown here is derived from an EMBL/GenBank/DDBJ whole genome shotgun (WGS) entry which is preliminary data.</text>
</comment>